<dbReference type="PANTHER" id="PTHR45947">
    <property type="entry name" value="SULFOQUINOVOSYL TRANSFERASE SQD2"/>
    <property type="match status" value="1"/>
</dbReference>
<evidence type="ECO:0000259" key="1">
    <source>
        <dbReference type="Pfam" id="PF00534"/>
    </source>
</evidence>
<dbReference type="InterPro" id="IPR050194">
    <property type="entry name" value="Glycosyltransferase_grp1"/>
</dbReference>
<dbReference type="Pfam" id="PF13439">
    <property type="entry name" value="Glyco_transf_4"/>
    <property type="match status" value="1"/>
</dbReference>
<evidence type="ECO:0000259" key="2">
    <source>
        <dbReference type="Pfam" id="PF13439"/>
    </source>
</evidence>
<dbReference type="GO" id="GO:0016757">
    <property type="term" value="F:glycosyltransferase activity"/>
    <property type="evidence" value="ECO:0007669"/>
    <property type="project" value="InterPro"/>
</dbReference>
<dbReference type="InterPro" id="IPR028098">
    <property type="entry name" value="Glyco_trans_4-like_N"/>
</dbReference>
<gene>
    <name evidence="3" type="ORF">OU421_10555</name>
</gene>
<feature type="domain" description="Glycosyl transferase family 1" evidence="1">
    <location>
        <begin position="203"/>
        <end position="368"/>
    </location>
</feature>
<proteinExistence type="predicted"/>
<dbReference type="Gene3D" id="3.40.50.2000">
    <property type="entry name" value="Glycogen Phosphorylase B"/>
    <property type="match status" value="2"/>
</dbReference>
<dbReference type="SUPFAM" id="SSF53756">
    <property type="entry name" value="UDP-Glycosyltransferase/glycogen phosphorylase"/>
    <property type="match status" value="1"/>
</dbReference>
<dbReference type="KEGG" id="mou:OU421_10555"/>
<dbReference type="Pfam" id="PF00534">
    <property type="entry name" value="Glycos_transf_1"/>
    <property type="match status" value="1"/>
</dbReference>
<dbReference type="PANTHER" id="PTHR45947:SF3">
    <property type="entry name" value="SULFOQUINOVOSYL TRANSFERASE SQD2"/>
    <property type="match status" value="1"/>
</dbReference>
<name>A0A9X9T700_METOG</name>
<keyword evidence="4" id="KW-1185">Reference proteome</keyword>
<evidence type="ECO:0000313" key="4">
    <source>
        <dbReference type="Proteomes" id="UP001163096"/>
    </source>
</evidence>
<evidence type="ECO:0000313" key="3">
    <source>
        <dbReference type="EMBL" id="WAI00848.1"/>
    </source>
</evidence>
<protein>
    <submittedName>
        <fullName evidence="3">Glycosyltransferase family 4 protein</fullName>
    </submittedName>
</protein>
<dbReference type="GeneID" id="76835547"/>
<organism evidence="3 4">
    <name type="scientific">Methanogenium organophilum</name>
    <dbReference type="NCBI Taxonomy" id="2199"/>
    <lineage>
        <taxon>Archaea</taxon>
        <taxon>Methanobacteriati</taxon>
        <taxon>Methanobacteriota</taxon>
        <taxon>Stenosarchaea group</taxon>
        <taxon>Methanomicrobia</taxon>
        <taxon>Methanomicrobiales</taxon>
        <taxon>Methanomicrobiaceae</taxon>
        <taxon>Methanogenium</taxon>
    </lineage>
</organism>
<dbReference type="EMBL" id="CP113361">
    <property type="protein sequence ID" value="WAI00848.1"/>
    <property type="molecule type" value="Genomic_DNA"/>
</dbReference>
<dbReference type="RefSeq" id="WP_268186053.1">
    <property type="nucleotide sequence ID" value="NZ_CP113361.1"/>
</dbReference>
<accession>A0A9X9T700</accession>
<reference evidence="3" key="1">
    <citation type="submission" date="2022-11" db="EMBL/GenBank/DDBJ databases">
        <title>Complete genome sequence of Methanogenium organophilum DSM 3596.</title>
        <authorList>
            <person name="Chen S.-C."/>
            <person name="Lai S.-J."/>
            <person name="You Y.-T."/>
        </authorList>
    </citation>
    <scope>NUCLEOTIDE SEQUENCE</scope>
    <source>
        <strain evidence="3">DSM 3596</strain>
    </source>
</reference>
<dbReference type="AlphaFoldDB" id="A0A9X9T700"/>
<sequence length="394" mass="44369">MKIGYFINHFPYLETDASTDDLQHYHCGGAENAAYYLSLEMAKRGHDVTVFTTSPTSKFIVEENKNIKILRYGTNLKIGTSNISWKQLNASIDRNFDLIHTHFDLAPCPLAGLRYAKRANLPLIITYHGDWVDDYGGIIRRLGVAINNRYLVDKILNYATCIISPSKTYIDRSRYLIPYKNKTIAIPNGVNINDISVHDPKNECRIKAGLPTDGKIVLFFGFLAPYKGPDILVKSLPTILAAVPNTKLIFAGKGVMRHELEKISRDLGVENNILFKGYIEDELKPFFYASADVFVLPSIMATECYPLTILESMACGTPIVASEIGGIPDSVENYKNGFLCKPNDENDLAQKIIQLLTDKKIQENMTSYCLSKISDYSWEKIAEQTESLYEEVLH</sequence>
<dbReference type="Proteomes" id="UP001163096">
    <property type="component" value="Chromosome"/>
</dbReference>
<dbReference type="CDD" id="cd03801">
    <property type="entry name" value="GT4_PimA-like"/>
    <property type="match status" value="1"/>
</dbReference>
<dbReference type="InterPro" id="IPR001296">
    <property type="entry name" value="Glyco_trans_1"/>
</dbReference>
<feature type="domain" description="Glycosyltransferase subfamily 4-like N-terminal" evidence="2">
    <location>
        <begin position="28"/>
        <end position="193"/>
    </location>
</feature>